<feature type="region of interest" description="Disordered" evidence="1">
    <location>
        <begin position="1"/>
        <end position="22"/>
    </location>
</feature>
<dbReference type="Proteomes" id="UP000598775">
    <property type="component" value="Unassembled WGS sequence"/>
</dbReference>
<accession>A0A917B3Q9</accession>
<organism evidence="2 3">
    <name type="scientific">Subtercola lobariae</name>
    <dbReference type="NCBI Taxonomy" id="1588641"/>
    <lineage>
        <taxon>Bacteria</taxon>
        <taxon>Bacillati</taxon>
        <taxon>Actinomycetota</taxon>
        <taxon>Actinomycetes</taxon>
        <taxon>Micrococcales</taxon>
        <taxon>Microbacteriaceae</taxon>
        <taxon>Subtercola</taxon>
    </lineage>
</organism>
<comment type="caution">
    <text evidence="2">The sequence shown here is derived from an EMBL/GenBank/DDBJ whole genome shotgun (WGS) entry which is preliminary data.</text>
</comment>
<evidence type="ECO:0000313" key="3">
    <source>
        <dbReference type="Proteomes" id="UP000598775"/>
    </source>
</evidence>
<reference evidence="2 3" key="1">
    <citation type="journal article" date="2014" name="Int. J. Syst. Evol. Microbiol.">
        <title>Complete genome sequence of Corynebacterium casei LMG S-19264T (=DSM 44701T), isolated from a smear-ripened cheese.</title>
        <authorList>
            <consortium name="US DOE Joint Genome Institute (JGI-PGF)"/>
            <person name="Walter F."/>
            <person name="Albersmeier A."/>
            <person name="Kalinowski J."/>
            <person name="Ruckert C."/>
        </authorList>
    </citation>
    <scope>NUCLEOTIDE SEQUENCE [LARGE SCALE GENOMIC DNA]</scope>
    <source>
        <strain evidence="2 3">CGMCC 1.12976</strain>
    </source>
</reference>
<evidence type="ECO:0000256" key="1">
    <source>
        <dbReference type="SAM" id="MobiDB-lite"/>
    </source>
</evidence>
<keyword evidence="3" id="KW-1185">Reference proteome</keyword>
<dbReference type="EMBL" id="BMGP01000002">
    <property type="protein sequence ID" value="GGF19652.1"/>
    <property type="molecule type" value="Genomic_DNA"/>
</dbReference>
<evidence type="ECO:0000313" key="2">
    <source>
        <dbReference type="EMBL" id="GGF19652.1"/>
    </source>
</evidence>
<dbReference type="RefSeq" id="WP_188675173.1">
    <property type="nucleotide sequence ID" value="NZ_BMGP01000002.1"/>
</dbReference>
<protein>
    <submittedName>
        <fullName evidence="2">Uncharacterized protein</fullName>
    </submittedName>
</protein>
<dbReference type="AlphaFoldDB" id="A0A917B3Q9"/>
<name>A0A917B3Q9_9MICO</name>
<gene>
    <name evidence="2" type="ORF">GCM10011399_11580</name>
</gene>
<sequence length="132" mass="14437">MPTQPEVQARAANQQVRSTAHSESIQISAQDISGELTRVLGRQLLAVIVSKSPRTVQRWVDGDTEPGVDDERRMRDAYQIYAFLSGVEGDHTIRAWFMGMNPQLEDVAPAEALAEGRARDAMAAARAFVNGG</sequence>
<proteinExistence type="predicted"/>